<dbReference type="EMBL" id="CAJGYO010000003">
    <property type="protein sequence ID" value="CAD6216776.1"/>
    <property type="molecule type" value="Genomic_DNA"/>
</dbReference>
<feature type="domain" description="DUF7595" evidence="2">
    <location>
        <begin position="666"/>
        <end position="961"/>
    </location>
</feature>
<dbReference type="InterPro" id="IPR056016">
    <property type="entry name" value="DUF7595"/>
</dbReference>
<dbReference type="CDD" id="cd09917">
    <property type="entry name" value="F-box_SF"/>
    <property type="match status" value="1"/>
</dbReference>
<dbReference type="Pfam" id="PF24523">
    <property type="entry name" value="DUF7595"/>
    <property type="match status" value="2"/>
</dbReference>
<dbReference type="PANTHER" id="PTHR35828">
    <property type="entry name" value="OS08G0203800 PROTEIN-RELATED"/>
    <property type="match status" value="1"/>
</dbReference>
<reference evidence="3" key="1">
    <citation type="submission" date="2020-10" db="EMBL/GenBank/DDBJ databases">
        <authorList>
            <person name="Han B."/>
            <person name="Lu T."/>
            <person name="Zhao Q."/>
            <person name="Huang X."/>
            <person name="Zhao Y."/>
        </authorList>
    </citation>
    <scope>NUCLEOTIDE SEQUENCE</scope>
</reference>
<dbReference type="OrthoDB" id="694444at2759"/>
<evidence type="ECO:0000259" key="2">
    <source>
        <dbReference type="Pfam" id="PF24523"/>
    </source>
</evidence>
<evidence type="ECO:0000313" key="3">
    <source>
        <dbReference type="EMBL" id="CAD6216776.1"/>
    </source>
</evidence>
<dbReference type="Proteomes" id="UP000604825">
    <property type="component" value="Unassembled WGS sequence"/>
</dbReference>
<protein>
    <recommendedName>
        <fullName evidence="2">DUF7595 domain-containing protein</fullName>
    </recommendedName>
</protein>
<sequence length="970" mass="106915">MGITTYTGAGGEKTDVYMVDTTTAADATRLVKATFAEADETLRNVVPLESRGGLVLVRNNTHHQRQLLVCNLATRRCLALPPEPAFPDSVWSTGSVTYVLLVGSSDGEGAGADAAVGRPFQVLKAKLVLSQYCSYRRLLMHTFSSEHGAWSPLTDIPTPNLHGSGNRSSHLRPLVIGDVVHWLCLTDSGSYILMLHVGAARVKVTSLPASFPRDSKNNHPYNDHRYLLATASAGGNPVVLVADTDKISAWEQSNHTKMWKSRPQVVIENETILGFKDGGLAELIEKERRWWNRKHVPELLWFDSPLSTTYEGGRGKTTVYLVDTTAADTTRLVEATFASAAAETKTLTGPLPVDSRSGLVLIRATATTSPPWQQRHDQHQLLVCNPTTGRRLALPSELDFPPHISYNPEQYVLLVGDGYDGEVGDGAGAAVDRPFQVLKAKLALSNSNRRLMVHTFSSEHGAWSPFMEIPTPNIHGRCMCRISLQKVLVVGDVVHWLCLTDVGSYVLMLHVRVARVGPAASDTDERPDPGGGMEASRLGGGGRDKRAVRPRGGRRRHKAAACLPLDVIVEIAARSDAATLVRCAATCRGSRRRVAEDPNLRARLRLRDTGRFLLPLLRGHLAGMDTHDDDGNEKTDLYLVATTAADTTRLVRATFAETETLRRDAVPVDSRGGLVLVRATATSQAHPWQRQHDQLLVCNPATRRRQDLPPEPAFPPHAGQSTEVKNPYYRRLMVHTFSSEHGAWSPLTEIPTPNIHGRYICWASRRNVLVVGDVVHWLYLTDVGSYVLMLHVRAARVSETALPASFPRGDAPGRRSYLLATDSAGGSPVVLVADAENKNIRAWEQCKRTKTKLWKARPQVVIEREAILGFNDEVKEAVLRCNDDMVKIFGREGGTRRTRTMCGPELLWFGERSGAVLLETHGCCLLWMGLHPKKIVRCFSSERRLSYKVYCPCEVDLSSWVPTFSSAVTI</sequence>
<keyword evidence="4" id="KW-1185">Reference proteome</keyword>
<dbReference type="PANTHER" id="PTHR35828:SF23">
    <property type="entry name" value="F-BOX DOMAIN-CONTAINING PROTEIN"/>
    <property type="match status" value="1"/>
</dbReference>
<organism evidence="3 4">
    <name type="scientific">Miscanthus lutarioriparius</name>
    <dbReference type="NCBI Taxonomy" id="422564"/>
    <lineage>
        <taxon>Eukaryota</taxon>
        <taxon>Viridiplantae</taxon>
        <taxon>Streptophyta</taxon>
        <taxon>Embryophyta</taxon>
        <taxon>Tracheophyta</taxon>
        <taxon>Spermatophyta</taxon>
        <taxon>Magnoliopsida</taxon>
        <taxon>Liliopsida</taxon>
        <taxon>Poales</taxon>
        <taxon>Poaceae</taxon>
        <taxon>PACMAD clade</taxon>
        <taxon>Panicoideae</taxon>
        <taxon>Andropogonodae</taxon>
        <taxon>Andropogoneae</taxon>
        <taxon>Saccharinae</taxon>
        <taxon>Miscanthus</taxon>
    </lineage>
</organism>
<feature type="domain" description="DUF7595" evidence="2">
    <location>
        <begin position="24"/>
        <end position="272"/>
    </location>
</feature>
<comment type="caution">
    <text evidence="3">The sequence shown here is derived from an EMBL/GenBank/DDBJ whole genome shotgun (WGS) entry which is preliminary data.</text>
</comment>
<gene>
    <name evidence="3" type="ORF">NCGR_LOCUS10946</name>
</gene>
<feature type="compositionally biased region" description="Gly residues" evidence="1">
    <location>
        <begin position="529"/>
        <end position="541"/>
    </location>
</feature>
<accession>A0A811N5L5</accession>
<evidence type="ECO:0000313" key="4">
    <source>
        <dbReference type="Proteomes" id="UP000604825"/>
    </source>
</evidence>
<evidence type="ECO:0000256" key="1">
    <source>
        <dbReference type="SAM" id="MobiDB-lite"/>
    </source>
</evidence>
<feature type="region of interest" description="Disordered" evidence="1">
    <location>
        <begin position="518"/>
        <end position="553"/>
    </location>
</feature>
<name>A0A811N5L5_9POAL</name>
<proteinExistence type="predicted"/>
<dbReference type="AlphaFoldDB" id="A0A811N5L5"/>